<dbReference type="AlphaFoldDB" id="A0A6N9HK55"/>
<comment type="subcellular location">
    <subcellularLocation>
        <location evidence="1">Membrane</location>
        <topology evidence="1">Multi-pass membrane protein</topology>
    </subcellularLocation>
</comment>
<evidence type="ECO:0000256" key="2">
    <source>
        <dbReference type="ARBA" id="ARBA00007362"/>
    </source>
</evidence>
<feature type="transmembrane region" description="Helical" evidence="6">
    <location>
        <begin position="12"/>
        <end position="32"/>
    </location>
</feature>
<feature type="transmembrane region" description="Helical" evidence="6">
    <location>
        <begin position="253"/>
        <end position="275"/>
    </location>
</feature>
<evidence type="ECO:0000256" key="4">
    <source>
        <dbReference type="ARBA" id="ARBA00022989"/>
    </source>
</evidence>
<feature type="transmembrane region" description="Helical" evidence="6">
    <location>
        <begin position="281"/>
        <end position="299"/>
    </location>
</feature>
<feature type="transmembrane region" description="Helical" evidence="6">
    <location>
        <begin position="189"/>
        <end position="209"/>
    </location>
</feature>
<feature type="domain" description="EamA" evidence="7">
    <location>
        <begin position="157"/>
        <end position="298"/>
    </location>
</feature>
<evidence type="ECO:0000313" key="9">
    <source>
        <dbReference type="Proteomes" id="UP000448575"/>
    </source>
</evidence>
<feature type="transmembrane region" description="Helical" evidence="6">
    <location>
        <begin position="72"/>
        <end position="92"/>
    </location>
</feature>
<dbReference type="InterPro" id="IPR050638">
    <property type="entry name" value="AA-Vitamin_Transporters"/>
</dbReference>
<feature type="transmembrane region" description="Helical" evidence="6">
    <location>
        <begin position="160"/>
        <end position="177"/>
    </location>
</feature>
<dbReference type="Pfam" id="PF00892">
    <property type="entry name" value="EamA"/>
    <property type="match status" value="2"/>
</dbReference>
<feature type="transmembrane region" description="Helical" evidence="6">
    <location>
        <begin position="38"/>
        <end position="60"/>
    </location>
</feature>
<comment type="similarity">
    <text evidence="2">Belongs to the EamA transporter family.</text>
</comment>
<keyword evidence="3 6" id="KW-0812">Transmembrane</keyword>
<dbReference type="GO" id="GO:0016020">
    <property type="term" value="C:membrane"/>
    <property type="evidence" value="ECO:0007669"/>
    <property type="project" value="UniProtKB-SubCell"/>
</dbReference>
<evidence type="ECO:0000256" key="5">
    <source>
        <dbReference type="ARBA" id="ARBA00023136"/>
    </source>
</evidence>
<sequence length="305" mass="32619">MLAGNMKTRTAILLTIPPMLWAGNAIVGRMVAHDVPPILLNFLRWAIALALLLPLAGPIFRRDSAVWPNWQRFAVLGLLGIGLYNALQYLALQSSTPINVTLVASGMPVWMMLTGWLFFGVGVSRRQIAGAVLSIAGVVLVLARGEWAHLLEMRLVAGDLFMILATIAWSLYSWLLTRTTGPADIRANWASFLAAQVGFGVVWSGAFAAGEALIAPASINWSWTLVAALAYVAVGPAIIAFRCWGAGVQQAGPAVAAFFVNLTPLFTALFSSLILGESPHVYHALAFMLIVGGIIISSGRATARR</sequence>
<protein>
    <submittedName>
        <fullName evidence="8">EamA family transporter</fullName>
    </submittedName>
</protein>
<feature type="transmembrane region" description="Helical" evidence="6">
    <location>
        <begin position="98"/>
        <end position="121"/>
    </location>
</feature>
<dbReference type="Proteomes" id="UP000448575">
    <property type="component" value="Unassembled WGS sequence"/>
</dbReference>
<feature type="transmembrane region" description="Helical" evidence="6">
    <location>
        <begin position="128"/>
        <end position="148"/>
    </location>
</feature>
<keyword evidence="9" id="KW-1185">Reference proteome</keyword>
<evidence type="ECO:0000259" key="7">
    <source>
        <dbReference type="Pfam" id="PF00892"/>
    </source>
</evidence>
<evidence type="ECO:0000256" key="1">
    <source>
        <dbReference type="ARBA" id="ARBA00004141"/>
    </source>
</evidence>
<evidence type="ECO:0000256" key="6">
    <source>
        <dbReference type="SAM" id="Phobius"/>
    </source>
</evidence>
<proteinExistence type="inferred from homology"/>
<accession>A0A6N9HK55</accession>
<feature type="transmembrane region" description="Helical" evidence="6">
    <location>
        <begin position="221"/>
        <end position="241"/>
    </location>
</feature>
<dbReference type="PANTHER" id="PTHR32322">
    <property type="entry name" value="INNER MEMBRANE TRANSPORTER"/>
    <property type="match status" value="1"/>
</dbReference>
<dbReference type="InterPro" id="IPR037185">
    <property type="entry name" value="EmrE-like"/>
</dbReference>
<dbReference type="InterPro" id="IPR000620">
    <property type="entry name" value="EamA_dom"/>
</dbReference>
<gene>
    <name evidence="8" type="ORF">GTP41_13475</name>
</gene>
<keyword evidence="4 6" id="KW-1133">Transmembrane helix</keyword>
<reference evidence="8 9" key="1">
    <citation type="submission" date="2019-12" db="EMBL/GenBank/DDBJ databases">
        <title>Novel species isolated from a subtropical stream in China.</title>
        <authorList>
            <person name="Lu H."/>
        </authorList>
    </citation>
    <scope>NUCLEOTIDE SEQUENCE [LARGE SCALE GENOMIC DNA]</scope>
    <source>
        <strain evidence="8 9">DS3</strain>
    </source>
</reference>
<dbReference type="Gene3D" id="1.10.3730.20">
    <property type="match status" value="1"/>
</dbReference>
<dbReference type="PANTHER" id="PTHR32322:SF2">
    <property type="entry name" value="EAMA DOMAIN-CONTAINING PROTEIN"/>
    <property type="match status" value="1"/>
</dbReference>
<organism evidence="8 9">
    <name type="scientific">Pseudoduganella guangdongensis</name>
    <dbReference type="NCBI Taxonomy" id="2692179"/>
    <lineage>
        <taxon>Bacteria</taxon>
        <taxon>Pseudomonadati</taxon>
        <taxon>Pseudomonadota</taxon>
        <taxon>Betaproteobacteria</taxon>
        <taxon>Burkholderiales</taxon>
        <taxon>Oxalobacteraceae</taxon>
        <taxon>Telluria group</taxon>
        <taxon>Pseudoduganella</taxon>
    </lineage>
</organism>
<evidence type="ECO:0000313" key="8">
    <source>
        <dbReference type="EMBL" id="MYN03115.1"/>
    </source>
</evidence>
<feature type="domain" description="EamA" evidence="7">
    <location>
        <begin position="11"/>
        <end position="142"/>
    </location>
</feature>
<evidence type="ECO:0000256" key="3">
    <source>
        <dbReference type="ARBA" id="ARBA00022692"/>
    </source>
</evidence>
<keyword evidence="5 6" id="KW-0472">Membrane</keyword>
<dbReference type="SUPFAM" id="SSF103481">
    <property type="entry name" value="Multidrug resistance efflux transporter EmrE"/>
    <property type="match status" value="2"/>
</dbReference>
<dbReference type="EMBL" id="WWCJ01000008">
    <property type="protein sequence ID" value="MYN03115.1"/>
    <property type="molecule type" value="Genomic_DNA"/>
</dbReference>
<name>A0A6N9HK55_9BURK</name>
<comment type="caution">
    <text evidence="8">The sequence shown here is derived from an EMBL/GenBank/DDBJ whole genome shotgun (WGS) entry which is preliminary data.</text>
</comment>